<sequence>MATNVQKTRRVSFNLGLNVIHVLPTDMQVKELADKMRREAYQNRILVQDLLDDSIVSEIVAACHCSSKHGAAIGTCRLKSSLKQQPFVLPRRPHSTKNDDWRIPIEYKAYPAIIKSINSVFLYPRLATDDKVPGTAYPLLV</sequence>
<proteinExistence type="predicted"/>
<reference evidence="1" key="1">
    <citation type="submission" date="2016-04" db="EMBL/GenBank/DDBJ databases">
        <authorList>
            <person name="Evans L.H."/>
            <person name="Alamgir A."/>
            <person name="Owens N."/>
            <person name="Weber N.D."/>
            <person name="Virtaneva K."/>
            <person name="Barbian K."/>
            <person name="Babar A."/>
            <person name="Rosenke K."/>
        </authorList>
    </citation>
    <scope>NUCLEOTIDE SEQUENCE [LARGE SCALE GENOMIC DNA]</scope>
    <source>
        <strain evidence="1">CBS 101.48</strain>
    </source>
</reference>
<protein>
    <submittedName>
        <fullName evidence="1">Uncharacterized protein</fullName>
    </submittedName>
</protein>
<evidence type="ECO:0000313" key="2">
    <source>
        <dbReference type="Proteomes" id="UP000078561"/>
    </source>
</evidence>
<gene>
    <name evidence="1" type="primary">ABSGL_03570.1 scaffold 4609</name>
</gene>
<evidence type="ECO:0000313" key="1">
    <source>
        <dbReference type="EMBL" id="SAL98043.1"/>
    </source>
</evidence>
<name>A0A163JAC6_ABSGL</name>
<dbReference type="AlphaFoldDB" id="A0A163JAC6"/>
<dbReference type="InParanoid" id="A0A163JAC6"/>
<keyword evidence="2" id="KW-1185">Reference proteome</keyword>
<dbReference type="Proteomes" id="UP000078561">
    <property type="component" value="Unassembled WGS sequence"/>
</dbReference>
<dbReference type="EMBL" id="LT552047">
    <property type="protein sequence ID" value="SAL98043.1"/>
    <property type="molecule type" value="Genomic_DNA"/>
</dbReference>
<dbReference type="OrthoDB" id="2274050at2759"/>
<accession>A0A163JAC6</accession>
<organism evidence="1">
    <name type="scientific">Absidia glauca</name>
    <name type="common">Pin mould</name>
    <dbReference type="NCBI Taxonomy" id="4829"/>
    <lineage>
        <taxon>Eukaryota</taxon>
        <taxon>Fungi</taxon>
        <taxon>Fungi incertae sedis</taxon>
        <taxon>Mucoromycota</taxon>
        <taxon>Mucoromycotina</taxon>
        <taxon>Mucoromycetes</taxon>
        <taxon>Mucorales</taxon>
        <taxon>Cunninghamellaceae</taxon>
        <taxon>Absidia</taxon>
    </lineage>
</organism>